<dbReference type="AlphaFoldDB" id="A0A6C0I9S6"/>
<accession>A0A6C0I9S6</accession>
<reference evidence="3" key="1">
    <citation type="journal article" date="2020" name="Nature">
        <title>Giant virus diversity and host interactions through global metagenomics.</title>
        <authorList>
            <person name="Schulz F."/>
            <person name="Roux S."/>
            <person name="Paez-Espino D."/>
            <person name="Jungbluth S."/>
            <person name="Walsh D.A."/>
            <person name="Denef V.J."/>
            <person name="McMahon K.D."/>
            <person name="Konstantinidis K.T."/>
            <person name="Eloe-Fadrosh E.A."/>
            <person name="Kyrpides N.C."/>
            <person name="Woyke T."/>
        </authorList>
    </citation>
    <scope>NUCLEOTIDE SEQUENCE</scope>
    <source>
        <strain evidence="3">GVMAG-M-3300023184-60</strain>
    </source>
</reference>
<feature type="region of interest" description="Disordered" evidence="1">
    <location>
        <begin position="1"/>
        <end position="65"/>
    </location>
</feature>
<organism evidence="3">
    <name type="scientific">viral metagenome</name>
    <dbReference type="NCBI Taxonomy" id="1070528"/>
    <lineage>
        <taxon>unclassified sequences</taxon>
        <taxon>metagenomes</taxon>
        <taxon>organismal metagenomes</taxon>
    </lineage>
</organism>
<sequence>MDSGSSRGRGRGNEDGLNFSLLNSEPFNGMRGSLPPLKPRLLPSDNSDDINSLSLSSSRSSSPSTYEIIPEEIDDDPVAEATPVPKTPYNEEELKQKYLYTQKYKDGIDDAKLNELLKMRADNSDNLYNDQSSNNKIVQLASYIDIFNNKRISNDAATPEDYKDIIAKIRGFENDPKNPVEALEIKFEDRLVFIIATFFIRYVAISMIQRGIDINLITTFYDGFIYYGCIYLVLFWFVVLFINIDDKYTTKYIDTSGFINYIRSLFYYFYMGTNGISRLLIHSLLLIVIIIIPIILNIKNKNNININEDTKDTGDTAPIVMLTLEERTKLSKLLSVFTLFIWILTSIIATKF</sequence>
<keyword evidence="2" id="KW-1133">Transmembrane helix</keyword>
<feature type="transmembrane region" description="Helical" evidence="2">
    <location>
        <begin position="224"/>
        <end position="244"/>
    </location>
</feature>
<evidence type="ECO:0000256" key="2">
    <source>
        <dbReference type="SAM" id="Phobius"/>
    </source>
</evidence>
<protein>
    <submittedName>
        <fullName evidence="3">Uncharacterized protein</fullName>
    </submittedName>
</protein>
<feature type="transmembrane region" description="Helical" evidence="2">
    <location>
        <begin position="191"/>
        <end position="212"/>
    </location>
</feature>
<evidence type="ECO:0000313" key="3">
    <source>
        <dbReference type="EMBL" id="QHT89529.1"/>
    </source>
</evidence>
<keyword evidence="2" id="KW-0812">Transmembrane</keyword>
<dbReference type="EMBL" id="MN740142">
    <property type="protein sequence ID" value="QHT89529.1"/>
    <property type="molecule type" value="Genomic_DNA"/>
</dbReference>
<name>A0A6C0I9S6_9ZZZZ</name>
<keyword evidence="2" id="KW-0472">Membrane</keyword>
<feature type="compositionally biased region" description="Low complexity" evidence="1">
    <location>
        <begin position="39"/>
        <end position="64"/>
    </location>
</feature>
<feature type="transmembrane region" description="Helical" evidence="2">
    <location>
        <begin position="276"/>
        <end position="296"/>
    </location>
</feature>
<evidence type="ECO:0000256" key="1">
    <source>
        <dbReference type="SAM" id="MobiDB-lite"/>
    </source>
</evidence>
<feature type="transmembrane region" description="Helical" evidence="2">
    <location>
        <begin position="330"/>
        <end position="349"/>
    </location>
</feature>
<proteinExistence type="predicted"/>